<evidence type="ECO:0000313" key="2">
    <source>
        <dbReference type="Ensembl" id="ENSNNAP00000000863.1"/>
    </source>
</evidence>
<dbReference type="Ensembl" id="ENSNNAT00000000913.1">
    <property type="protein sequence ID" value="ENSNNAP00000000863.1"/>
    <property type="gene ID" value="ENSNNAG00000000622.1"/>
</dbReference>
<dbReference type="GO" id="GO:0006543">
    <property type="term" value="P:L-glutamine catabolic process"/>
    <property type="evidence" value="ECO:0007669"/>
    <property type="project" value="TreeGrafter"/>
</dbReference>
<dbReference type="GO" id="GO:0004359">
    <property type="term" value="F:glutaminase activity"/>
    <property type="evidence" value="ECO:0007669"/>
    <property type="project" value="InterPro"/>
</dbReference>
<dbReference type="Proteomes" id="UP000694559">
    <property type="component" value="Unplaced"/>
</dbReference>
<dbReference type="AlphaFoldDB" id="A0A8C6V5H9"/>
<dbReference type="PANTHER" id="PTHR12544">
    <property type="entry name" value="GLUTAMINASE"/>
    <property type="match status" value="1"/>
</dbReference>
<evidence type="ECO:0000313" key="3">
    <source>
        <dbReference type="Proteomes" id="UP000694559"/>
    </source>
</evidence>
<organism evidence="2 3">
    <name type="scientific">Naja naja</name>
    <name type="common">Indian cobra</name>
    <dbReference type="NCBI Taxonomy" id="35670"/>
    <lineage>
        <taxon>Eukaryota</taxon>
        <taxon>Metazoa</taxon>
        <taxon>Chordata</taxon>
        <taxon>Craniata</taxon>
        <taxon>Vertebrata</taxon>
        <taxon>Euteleostomi</taxon>
        <taxon>Lepidosauria</taxon>
        <taxon>Squamata</taxon>
        <taxon>Bifurcata</taxon>
        <taxon>Unidentata</taxon>
        <taxon>Episquamata</taxon>
        <taxon>Toxicofera</taxon>
        <taxon>Serpentes</taxon>
        <taxon>Colubroidea</taxon>
        <taxon>Elapidae</taxon>
        <taxon>Elapinae</taxon>
        <taxon>Naja</taxon>
    </lineage>
</organism>
<protein>
    <recommendedName>
        <fullName evidence="1">Glutaminase EF-hand domain-containing protein</fullName>
    </recommendedName>
</protein>
<dbReference type="GO" id="GO:0006537">
    <property type="term" value="P:glutamate biosynthetic process"/>
    <property type="evidence" value="ECO:0007669"/>
    <property type="project" value="TreeGrafter"/>
</dbReference>
<accession>A0A8C6V5H9</accession>
<dbReference type="Gene3D" id="1.10.238.210">
    <property type="match status" value="1"/>
</dbReference>
<dbReference type="InterPro" id="IPR015868">
    <property type="entry name" value="Glutaminase"/>
</dbReference>
<reference evidence="2" key="2">
    <citation type="submission" date="2025-09" db="UniProtKB">
        <authorList>
            <consortium name="Ensembl"/>
        </authorList>
    </citation>
    <scope>IDENTIFICATION</scope>
</reference>
<dbReference type="InterPro" id="IPR041541">
    <property type="entry name" value="Glutaminase_EF-hand"/>
</dbReference>
<sequence length="146" mass="16397">MICCSHFSLSRDLSVNGMLPRLSDLLFYTIAEGQERISVHKFTTALQRTGLWTSDPRLRDCMNLMRTATHGASSGGMLSRELFRSLSASAGKFSFRSSCCTQILFSRQSHPKSQISLCTPILTYLLCISSYIFFPQPTTIFHSLKT</sequence>
<dbReference type="OrthoDB" id="9995210at2759"/>
<feature type="domain" description="Glutaminase EF-hand" evidence="1">
    <location>
        <begin position="23"/>
        <end position="86"/>
    </location>
</feature>
<reference evidence="2" key="1">
    <citation type="submission" date="2025-08" db="UniProtKB">
        <authorList>
            <consortium name="Ensembl"/>
        </authorList>
    </citation>
    <scope>IDENTIFICATION</scope>
</reference>
<proteinExistence type="predicted"/>
<dbReference type="PANTHER" id="PTHR12544:SF33">
    <property type="entry name" value="GLUTAMINASE LIVER ISOFORM, MITOCHONDRIAL"/>
    <property type="match status" value="1"/>
</dbReference>
<dbReference type="Pfam" id="PF17959">
    <property type="entry name" value="EF-hand_14"/>
    <property type="match status" value="1"/>
</dbReference>
<dbReference type="GeneTree" id="ENSGT00390000010463"/>
<keyword evidence="3" id="KW-1185">Reference proteome</keyword>
<name>A0A8C6V5H9_NAJNA</name>
<evidence type="ECO:0000259" key="1">
    <source>
        <dbReference type="Pfam" id="PF17959"/>
    </source>
</evidence>